<dbReference type="Pfam" id="PF06294">
    <property type="entry name" value="CH_2"/>
    <property type="match status" value="1"/>
</dbReference>
<sequence>MSYPQSPRKAGMPREVLKWLQSLELSVYPKNVRRDFSNGFLVAEILSRYYPQDFPVHAYDNGTSLASKQRNWRQIERSLQKQNLHLMKDVIDRSIHCKPGAAELLVQEVYTLLTNQSIRDVQGPQSDFTDEEYQELLPAVARSTASRAIKNNLRITEIMAEPDISTNQRKTEAILRRHLEHKAAERVNNPGRFKGRANLGRLASRNLVPSGRRDECFAKSEGTTSKVCSSSTCRGAAVSFKEIKVHQPVRHSLINN</sequence>
<dbReference type="InterPro" id="IPR001715">
    <property type="entry name" value="CH_dom"/>
</dbReference>
<evidence type="ECO:0000313" key="6">
    <source>
        <dbReference type="EMBL" id="KAJ4946218.1"/>
    </source>
</evidence>
<dbReference type="GO" id="GO:0005634">
    <property type="term" value="C:nucleus"/>
    <property type="evidence" value="ECO:0007669"/>
    <property type="project" value="UniProtKB-SubCell"/>
</dbReference>
<dbReference type="PANTHER" id="PTHR12509">
    <property type="entry name" value="SPERMATOGENESIS-ASSOCIATED 4-RELATED"/>
    <property type="match status" value="1"/>
</dbReference>
<comment type="caution">
    <text evidence="6">The sequence shown here is derived from an EMBL/GenBank/DDBJ whole genome shotgun (WGS) entry which is preliminary data.</text>
</comment>
<dbReference type="Proteomes" id="UP001219934">
    <property type="component" value="Unassembled WGS sequence"/>
</dbReference>
<organism evidence="6 7">
    <name type="scientific">Pogonophryne albipinna</name>
    <dbReference type="NCBI Taxonomy" id="1090488"/>
    <lineage>
        <taxon>Eukaryota</taxon>
        <taxon>Metazoa</taxon>
        <taxon>Chordata</taxon>
        <taxon>Craniata</taxon>
        <taxon>Vertebrata</taxon>
        <taxon>Euteleostomi</taxon>
        <taxon>Actinopterygii</taxon>
        <taxon>Neopterygii</taxon>
        <taxon>Teleostei</taxon>
        <taxon>Neoteleostei</taxon>
        <taxon>Acanthomorphata</taxon>
        <taxon>Eupercaria</taxon>
        <taxon>Perciformes</taxon>
        <taxon>Notothenioidei</taxon>
        <taxon>Pogonophryne</taxon>
    </lineage>
</organism>
<evidence type="ECO:0000256" key="4">
    <source>
        <dbReference type="ARBA" id="ARBA00071322"/>
    </source>
</evidence>
<dbReference type="GO" id="GO:0051493">
    <property type="term" value="P:regulation of cytoskeleton organization"/>
    <property type="evidence" value="ECO:0007669"/>
    <property type="project" value="TreeGrafter"/>
</dbReference>
<comment type="function">
    <text evidence="3">May play a role in apoptosis regulation.</text>
</comment>
<gene>
    <name evidence="6" type="ORF">JOQ06_023887</name>
</gene>
<dbReference type="EMBL" id="JAPTMU010000003">
    <property type="protein sequence ID" value="KAJ4946218.1"/>
    <property type="molecule type" value="Genomic_DNA"/>
</dbReference>
<keyword evidence="2" id="KW-0539">Nucleus</keyword>
<dbReference type="InterPro" id="IPR010441">
    <property type="entry name" value="CH_2"/>
</dbReference>
<dbReference type="InterPro" id="IPR052111">
    <property type="entry name" value="Spermatogenesis_Ciliary_MAP"/>
</dbReference>
<dbReference type="FunFam" id="1.10.418.10:FF:000061">
    <property type="entry name" value="Spermatogenesis associated 4"/>
    <property type="match status" value="1"/>
</dbReference>
<dbReference type="PANTHER" id="PTHR12509:SF8">
    <property type="entry name" value="SPERMATOGENESIS-ASSOCIATED PROTEIN 4"/>
    <property type="match status" value="1"/>
</dbReference>
<name>A0AAD6FUT0_9TELE</name>
<accession>A0AAD6FUT0</accession>
<dbReference type="AlphaFoldDB" id="A0AAD6FUT0"/>
<dbReference type="Gene3D" id="1.10.418.10">
    <property type="entry name" value="Calponin-like domain"/>
    <property type="match status" value="1"/>
</dbReference>
<evidence type="ECO:0000256" key="3">
    <source>
        <dbReference type="ARBA" id="ARBA00058372"/>
    </source>
</evidence>
<keyword evidence="7" id="KW-1185">Reference proteome</keyword>
<protein>
    <recommendedName>
        <fullName evidence="4">Spermatogenesis-associated protein 4</fullName>
    </recommendedName>
</protein>
<evidence type="ECO:0000256" key="1">
    <source>
        <dbReference type="ARBA" id="ARBA00004123"/>
    </source>
</evidence>
<evidence type="ECO:0000313" key="7">
    <source>
        <dbReference type="Proteomes" id="UP001219934"/>
    </source>
</evidence>
<feature type="domain" description="Calponin-homology (CH)" evidence="5">
    <location>
        <begin position="10"/>
        <end position="117"/>
    </location>
</feature>
<dbReference type="PROSITE" id="PS50021">
    <property type="entry name" value="CH"/>
    <property type="match status" value="1"/>
</dbReference>
<dbReference type="GO" id="GO:0008017">
    <property type="term" value="F:microtubule binding"/>
    <property type="evidence" value="ECO:0007669"/>
    <property type="project" value="TreeGrafter"/>
</dbReference>
<proteinExistence type="predicted"/>
<evidence type="ECO:0000259" key="5">
    <source>
        <dbReference type="PROSITE" id="PS50021"/>
    </source>
</evidence>
<reference evidence="6" key="1">
    <citation type="submission" date="2022-11" db="EMBL/GenBank/DDBJ databases">
        <title>Chromosome-level genome of Pogonophryne albipinna.</title>
        <authorList>
            <person name="Jo E."/>
        </authorList>
    </citation>
    <scope>NUCLEOTIDE SEQUENCE</scope>
    <source>
        <strain evidence="6">SGF0006</strain>
        <tissue evidence="6">Muscle</tissue>
    </source>
</reference>
<evidence type="ECO:0000256" key="2">
    <source>
        <dbReference type="ARBA" id="ARBA00023242"/>
    </source>
</evidence>
<dbReference type="GO" id="GO:0005930">
    <property type="term" value="C:axoneme"/>
    <property type="evidence" value="ECO:0007669"/>
    <property type="project" value="TreeGrafter"/>
</dbReference>
<comment type="subcellular location">
    <subcellularLocation>
        <location evidence="1">Nucleus</location>
    </subcellularLocation>
</comment>
<dbReference type="InterPro" id="IPR036872">
    <property type="entry name" value="CH_dom_sf"/>
</dbReference>